<dbReference type="Pfam" id="PF24681">
    <property type="entry name" value="Kelch_KLHDC2_KLHL20_DRC7"/>
    <property type="match status" value="1"/>
</dbReference>
<dbReference type="OrthoDB" id="5803581at2759"/>
<dbReference type="InterPro" id="IPR006652">
    <property type="entry name" value="Kelch_1"/>
</dbReference>
<dbReference type="Gene3D" id="3.30.710.10">
    <property type="entry name" value="Potassium Channel Kv1.1, Chain A"/>
    <property type="match status" value="1"/>
</dbReference>
<dbReference type="SUPFAM" id="SSF54695">
    <property type="entry name" value="POZ domain"/>
    <property type="match status" value="1"/>
</dbReference>
<dbReference type="PANTHER" id="PTHR45632">
    <property type="entry name" value="LD33804P"/>
    <property type="match status" value="1"/>
</dbReference>
<dbReference type="AlphaFoldDB" id="A0A0N4UYT5"/>
<dbReference type="Gene3D" id="1.25.40.420">
    <property type="match status" value="1"/>
</dbReference>
<dbReference type="Proteomes" id="UP000274131">
    <property type="component" value="Unassembled WGS sequence"/>
</dbReference>
<dbReference type="Gene3D" id="2.120.10.80">
    <property type="entry name" value="Kelch-type beta propeller"/>
    <property type="match status" value="1"/>
</dbReference>
<dbReference type="EMBL" id="UXUI01007385">
    <property type="protein sequence ID" value="VDD87320.1"/>
    <property type="molecule type" value="Genomic_DNA"/>
</dbReference>
<proteinExistence type="predicted"/>
<sequence length="551" mass="62757">MLMNVMLHALKKSKPQKRGTNLREYFVADVDVVLNNDVKTSIKRILFAAVSPYFQAAFYSCFSSGRTRTIHLENIDSDAFIKCHDLLLNLLSKEIALPWTLTLSSAMKMLDVASYLLIDPLLDYLSKRIESLVDYNTIVPLLRFAERRHLPLARRLWEMILHNFDKLYECKSFIALTEDEMLELLQDYRTNITRYEEKAIIKEWLFRNMSSRDAADPNSLRAWLAHHISIAGIALSRRIPHKILLATGGFANDATDVVEIFDINCCRWYSSNFRLRKNIAYHQSIIAGCSLYTVGGCDGSEYRNGTVKYDFSNFEATKVGCMHSRRCYLSCGLLSQNSIIAVGGHDGFLRQKTAEIFHISSNQWTLTNDMKRRRSDGSCVILNGVTYIIGGFDGSSCLDSLEFYDHIQNRWNSVRKPMNEPRSGLGAVSLANALFVCGGFDRRRRLGTSILYDPREGRWHSLAEMRVGRSNFGIELLNNQVVVAGGYTRDKWGAGVMNVCEAYDIRANGWIELPPLNQSKSALRISFVDDFDTIMQLYKTVEDENFSSGFQ</sequence>
<protein>
    <submittedName>
        <fullName evidence="6">BTB domain-containing protein</fullName>
    </submittedName>
</protein>
<dbReference type="STRING" id="51028.A0A0N4UYT5"/>
<reference evidence="6" key="1">
    <citation type="submission" date="2016-04" db="UniProtKB">
        <authorList>
            <consortium name="WormBaseParasite"/>
        </authorList>
    </citation>
    <scope>IDENTIFICATION</scope>
</reference>
<dbReference type="InterPro" id="IPR017096">
    <property type="entry name" value="BTB-kelch_protein"/>
</dbReference>
<keyword evidence="5" id="KW-1185">Reference proteome</keyword>
<gene>
    <name evidence="4" type="ORF">EVEC_LOCUS2463</name>
</gene>
<dbReference type="InterPro" id="IPR000210">
    <property type="entry name" value="BTB/POZ_dom"/>
</dbReference>
<dbReference type="InterPro" id="IPR015915">
    <property type="entry name" value="Kelch-typ_b-propeller"/>
</dbReference>
<name>A0A0N4UYT5_ENTVE</name>
<evidence type="ECO:0000313" key="6">
    <source>
        <dbReference type="WBParaSite" id="EVEC_0000275501-mRNA-1"/>
    </source>
</evidence>
<evidence type="ECO:0000256" key="1">
    <source>
        <dbReference type="ARBA" id="ARBA00022441"/>
    </source>
</evidence>
<keyword evidence="2" id="KW-0677">Repeat</keyword>
<evidence type="ECO:0000256" key="2">
    <source>
        <dbReference type="ARBA" id="ARBA00022737"/>
    </source>
</evidence>
<organism evidence="6">
    <name type="scientific">Enterobius vermicularis</name>
    <name type="common">Human pinworm</name>
    <dbReference type="NCBI Taxonomy" id="51028"/>
    <lineage>
        <taxon>Eukaryota</taxon>
        <taxon>Metazoa</taxon>
        <taxon>Ecdysozoa</taxon>
        <taxon>Nematoda</taxon>
        <taxon>Chromadorea</taxon>
        <taxon>Rhabditida</taxon>
        <taxon>Spirurina</taxon>
        <taxon>Oxyuridomorpha</taxon>
        <taxon>Oxyuroidea</taxon>
        <taxon>Oxyuridae</taxon>
        <taxon>Enterobius</taxon>
    </lineage>
</organism>
<keyword evidence="1" id="KW-0880">Kelch repeat</keyword>
<dbReference type="WBParaSite" id="EVEC_0000275501-mRNA-1">
    <property type="protein sequence ID" value="EVEC_0000275501-mRNA-1"/>
    <property type="gene ID" value="EVEC_0000275501"/>
</dbReference>
<reference evidence="4 5" key="2">
    <citation type="submission" date="2018-10" db="EMBL/GenBank/DDBJ databases">
        <authorList>
            <consortium name="Pathogen Informatics"/>
        </authorList>
    </citation>
    <scope>NUCLEOTIDE SEQUENCE [LARGE SCALE GENOMIC DNA]</scope>
</reference>
<dbReference type="SUPFAM" id="SSF117281">
    <property type="entry name" value="Kelch motif"/>
    <property type="match status" value="1"/>
</dbReference>
<evidence type="ECO:0000313" key="5">
    <source>
        <dbReference type="Proteomes" id="UP000274131"/>
    </source>
</evidence>
<dbReference type="CDD" id="cd14733">
    <property type="entry name" value="BACK"/>
    <property type="match status" value="1"/>
</dbReference>
<dbReference type="PANTHER" id="PTHR45632:SF3">
    <property type="entry name" value="KELCH-LIKE PROTEIN 32"/>
    <property type="match status" value="1"/>
</dbReference>
<evidence type="ECO:0000259" key="3">
    <source>
        <dbReference type="PROSITE" id="PS50097"/>
    </source>
</evidence>
<dbReference type="PROSITE" id="PS50097">
    <property type="entry name" value="BTB"/>
    <property type="match status" value="1"/>
</dbReference>
<evidence type="ECO:0000313" key="4">
    <source>
        <dbReference type="EMBL" id="VDD87320.1"/>
    </source>
</evidence>
<dbReference type="SMART" id="SM00612">
    <property type="entry name" value="Kelch"/>
    <property type="match status" value="5"/>
</dbReference>
<dbReference type="CDD" id="cd18186">
    <property type="entry name" value="BTB_POZ_ZBTB_KLHL-like"/>
    <property type="match status" value="1"/>
</dbReference>
<feature type="domain" description="BTB" evidence="3">
    <location>
        <begin position="28"/>
        <end position="99"/>
    </location>
</feature>
<accession>A0A0N4UYT5</accession>
<dbReference type="InterPro" id="IPR011333">
    <property type="entry name" value="SKP1/BTB/POZ_sf"/>
</dbReference>
<dbReference type="Pfam" id="PF00651">
    <property type="entry name" value="BTB"/>
    <property type="match status" value="1"/>
</dbReference>
<dbReference type="PIRSF" id="PIRSF037037">
    <property type="entry name" value="Kelch-like_protein_gigaxonin"/>
    <property type="match status" value="1"/>
</dbReference>